<dbReference type="RefSeq" id="WP_073076716.1">
    <property type="nucleotide sequence ID" value="NZ_FQXV01000003.1"/>
</dbReference>
<evidence type="ECO:0000313" key="2">
    <source>
        <dbReference type="EMBL" id="SHH84567.1"/>
    </source>
</evidence>
<evidence type="ECO:0000313" key="3">
    <source>
        <dbReference type="Proteomes" id="UP000183995"/>
    </source>
</evidence>
<gene>
    <name evidence="2" type="ORF">SAMN02745823_01160</name>
</gene>
<dbReference type="GO" id="GO:0006779">
    <property type="term" value="P:porphyrin-containing compound biosynthetic process"/>
    <property type="evidence" value="ECO:0007669"/>
    <property type="project" value="InterPro"/>
</dbReference>
<dbReference type="PANTHER" id="PTHR47099:SF1">
    <property type="entry name" value="METHYLCOBAMIDE:COM METHYLTRANSFERASE MTBA"/>
    <property type="match status" value="1"/>
</dbReference>
<dbReference type="SUPFAM" id="SSF51726">
    <property type="entry name" value="UROD/MetE-like"/>
    <property type="match status" value="1"/>
</dbReference>
<evidence type="ECO:0000259" key="1">
    <source>
        <dbReference type="Pfam" id="PF01208"/>
    </source>
</evidence>
<reference evidence="2 3" key="1">
    <citation type="submission" date="2016-11" db="EMBL/GenBank/DDBJ databases">
        <authorList>
            <person name="Jaros S."/>
            <person name="Januszkiewicz K."/>
            <person name="Wedrychowicz H."/>
        </authorList>
    </citation>
    <scope>NUCLEOTIDE SEQUENCE [LARGE SCALE GENOMIC DNA]</scope>
    <source>
        <strain evidence="2 3">DSM 10068</strain>
    </source>
</reference>
<sequence length="360" mass="41523">MSIPKFDPKELKVVAEIPANPIMPGMKIYDFPVTTKENCVAALSRKPYWQMLGNVEGRTFTPRVLPDNVARAFVFEATPFDPNKGGGKDMFGIEWEYIAQVGGSMVRPGKPFVEDANDIADKVVWPDIDKWDWEGSAKENKDYLTPDAFNLCWFQTGFYERLISFMDFENAIMAIFDEDQKDAVHAFFDKLSDLYIRIFDKFITYFPGIDGFYIHDDWGSQKETFFSPAVAEEMIVPYMRRVTDFIHSKGKFCELHSCGQLLKQVPNMIKAGWDAWGGQPMNDTAKIYELYGDQILVGVLPEPFDPETTSEEEQRARAREYADKFCNPAKPSFFNFNGMKYMTPAFREELYKQSRINYSK</sequence>
<dbReference type="InterPro" id="IPR052024">
    <property type="entry name" value="Methanogen_methyltrans"/>
</dbReference>
<dbReference type="InterPro" id="IPR038071">
    <property type="entry name" value="UROD/MetE-like_sf"/>
</dbReference>
<feature type="domain" description="Uroporphyrinogen decarboxylase (URO-D)" evidence="1">
    <location>
        <begin position="167"/>
        <end position="324"/>
    </location>
</feature>
<dbReference type="Proteomes" id="UP000183995">
    <property type="component" value="Unassembled WGS sequence"/>
</dbReference>
<dbReference type="Pfam" id="PF01208">
    <property type="entry name" value="URO-D"/>
    <property type="match status" value="1"/>
</dbReference>
<dbReference type="OrthoDB" id="1774878at2"/>
<dbReference type="PANTHER" id="PTHR47099">
    <property type="entry name" value="METHYLCOBAMIDE:COM METHYLTRANSFERASE MTBA"/>
    <property type="match status" value="1"/>
</dbReference>
<dbReference type="GO" id="GO:0004853">
    <property type="term" value="F:uroporphyrinogen decarboxylase activity"/>
    <property type="evidence" value="ECO:0007669"/>
    <property type="project" value="InterPro"/>
</dbReference>
<dbReference type="InterPro" id="IPR000257">
    <property type="entry name" value="Uroporphyrinogen_deCOase"/>
</dbReference>
<protein>
    <submittedName>
        <fullName evidence="2">Uroporphyrinogen decarboxylase (URO-D)</fullName>
    </submittedName>
</protein>
<accession>A0A1M5WAT6</accession>
<dbReference type="EMBL" id="FQXV01000003">
    <property type="protein sequence ID" value="SHH84567.1"/>
    <property type="molecule type" value="Genomic_DNA"/>
</dbReference>
<keyword evidence="3" id="KW-1185">Reference proteome</keyword>
<proteinExistence type="predicted"/>
<organism evidence="2 3">
    <name type="scientific">Sporobacter termitidis DSM 10068</name>
    <dbReference type="NCBI Taxonomy" id="1123282"/>
    <lineage>
        <taxon>Bacteria</taxon>
        <taxon>Bacillati</taxon>
        <taxon>Bacillota</taxon>
        <taxon>Clostridia</taxon>
        <taxon>Eubacteriales</taxon>
        <taxon>Oscillospiraceae</taxon>
        <taxon>Sporobacter</taxon>
    </lineage>
</organism>
<dbReference type="Gene3D" id="3.20.20.210">
    <property type="match status" value="1"/>
</dbReference>
<dbReference type="AlphaFoldDB" id="A0A1M5WAT6"/>
<dbReference type="STRING" id="1123282.SAMN02745823_01160"/>
<name>A0A1M5WAT6_9FIRM</name>